<gene>
    <name evidence="2" type="ordered locus">RGE_03230</name>
</gene>
<keyword evidence="3" id="KW-1185">Reference proteome</keyword>
<name>I0HKY1_RUBGI</name>
<accession>I0HKY1</accession>
<evidence type="ECO:0000256" key="1">
    <source>
        <dbReference type="SAM" id="MobiDB-lite"/>
    </source>
</evidence>
<dbReference type="PATRIC" id="fig|983917.3.peg.317"/>
<organism evidence="2 3">
    <name type="scientific">Rubrivivax gelatinosus (strain NBRC 100245 / IL144)</name>
    <dbReference type="NCBI Taxonomy" id="983917"/>
    <lineage>
        <taxon>Bacteria</taxon>
        <taxon>Pseudomonadati</taxon>
        <taxon>Pseudomonadota</taxon>
        <taxon>Betaproteobacteria</taxon>
        <taxon>Burkholderiales</taxon>
        <taxon>Sphaerotilaceae</taxon>
        <taxon>Rubrivivax</taxon>
    </lineage>
</organism>
<dbReference type="Proteomes" id="UP000007883">
    <property type="component" value="Chromosome"/>
</dbReference>
<feature type="region of interest" description="Disordered" evidence="1">
    <location>
        <begin position="37"/>
        <end position="60"/>
    </location>
</feature>
<dbReference type="HOGENOM" id="CLU_2938933_0_0_4"/>
<evidence type="ECO:0000313" key="3">
    <source>
        <dbReference type="Proteomes" id="UP000007883"/>
    </source>
</evidence>
<proteinExistence type="predicted"/>
<dbReference type="EMBL" id="AP012320">
    <property type="protein sequence ID" value="BAL93668.1"/>
    <property type="molecule type" value="Genomic_DNA"/>
</dbReference>
<evidence type="ECO:0000313" key="2">
    <source>
        <dbReference type="EMBL" id="BAL93668.1"/>
    </source>
</evidence>
<dbReference type="AlphaFoldDB" id="I0HKY1"/>
<sequence>MPLTETADYNGRLFGRLCLSPELDSPGVELCGAGVSPGSHGAPGLWRDGPRAGRFPENYV</sequence>
<dbReference type="KEGG" id="rge:RGE_03230"/>
<reference evidence="2 3" key="1">
    <citation type="journal article" date="2012" name="J. Bacteriol.">
        <title>Complete genome sequence of phototrophic betaproteobacterium Rubrivivax gelatinosus IL144.</title>
        <authorList>
            <person name="Nagashima S."/>
            <person name="Kamimura A."/>
            <person name="Shimizu T."/>
            <person name="Nakamura-isaki S."/>
            <person name="Aono E."/>
            <person name="Sakamoto K."/>
            <person name="Ichikawa N."/>
            <person name="Nakazawa H."/>
            <person name="Sekine M."/>
            <person name="Yamazaki S."/>
            <person name="Fujita N."/>
            <person name="Shimada K."/>
            <person name="Hanada S."/>
            <person name="Nagashima K.V.P."/>
        </authorList>
    </citation>
    <scope>NUCLEOTIDE SEQUENCE [LARGE SCALE GENOMIC DNA]</scope>
    <source>
        <strain evidence="3">NBRC 100245 / IL144</strain>
    </source>
</reference>
<protein>
    <submittedName>
        <fullName evidence="2">Uncharacterized protein</fullName>
    </submittedName>
</protein>
<dbReference type="STRING" id="983917.RGE_03230"/>